<keyword evidence="8 11" id="KW-0256">Endoplasmic reticulum</keyword>
<evidence type="ECO:0000313" key="12">
    <source>
        <dbReference type="Ensembl" id="ENSDARP00000140196"/>
    </source>
</evidence>
<evidence type="ECO:0000313" key="14">
    <source>
        <dbReference type="RefSeq" id="NP_001186989.1"/>
    </source>
</evidence>
<dbReference type="CTD" id="55650"/>
<accession>A0A8M1NWM6</accession>
<dbReference type="EC" id="2.4.1.-" evidence="11"/>
<evidence type="ECO:0000313" key="15">
    <source>
        <dbReference type="ZFIN" id="ZDB-GENE-121116-1"/>
    </source>
</evidence>
<sequence>MSCCHCPQLKLSSMTLFNKNEDIQTVLRCATFTRLISLFLQAVLNVVIPDHVADAFSPPRSEAPLLLDPLIEALFGGLSHWDAEHFLFIAERGYIYEHNFAFFPLFPFILRLLASTLLWPLCGFLTMRGRLIITVVIGNSFLFVLSAVALYSLSRIVLQERKLAFVAVMMYCLTPANVFMLAGYSETLFATLTFAGLWMLERRYTVGACLLFGFATGARANGLVNVGFLLYLTLQRCLARARAFNKVAEGVQYHNYIWELVRFAFTGAVYAALVALPFGLFQFYGFQTFCHPTSNQIPPALVNLAQHKGYRVADAASPKPKWCHWQIPLLYSYIQDVYWDVGFLRYFQWKQIPNFILALPVATLGFKALFIYITDNPVFCMYLGLGEKGNSKKIYGFCNPRVFVYIVHNTVLLLFGIFCMHVQVLTRFLASSSPVLYWVSGHLLFKYEPLLKEEKLFRSDQTQQKKNHKPGLRCFAGMWRNNPVFYLLMHWKTCSIYTQCILGYFISYWFLGLALHCNFLPWT</sequence>
<evidence type="ECO:0000256" key="7">
    <source>
        <dbReference type="ARBA" id="ARBA00022692"/>
    </source>
</evidence>
<evidence type="ECO:0000256" key="2">
    <source>
        <dbReference type="ARBA" id="ARBA00004687"/>
    </source>
</evidence>
<dbReference type="PhylomeDB" id="A0A0R4ITR4"/>
<dbReference type="GO" id="GO:0006506">
    <property type="term" value="P:GPI anchor biosynthetic process"/>
    <property type="evidence" value="ECO:0000318"/>
    <property type="project" value="GO_Central"/>
</dbReference>
<comment type="pathway">
    <text evidence="2 11">Glycolipid biosynthesis; glycosylphosphatidylinositol-anchor biosynthesis.</text>
</comment>
<evidence type="ECO:0000256" key="1">
    <source>
        <dbReference type="ARBA" id="ARBA00004477"/>
    </source>
</evidence>
<evidence type="ECO:0000256" key="5">
    <source>
        <dbReference type="ARBA" id="ARBA00022676"/>
    </source>
</evidence>
<dbReference type="PANTHER" id="PTHR12468">
    <property type="entry name" value="GPI MANNOSYLTRANSFERASE 2"/>
    <property type="match status" value="1"/>
</dbReference>
<dbReference type="STRING" id="7955.ENSDARP00000140196"/>
<reference evidence="12" key="4">
    <citation type="submission" date="2015-11" db="UniProtKB">
        <authorList>
            <consortium name="Ensembl"/>
        </authorList>
    </citation>
    <scope>IDENTIFICATION</scope>
    <source>
        <strain evidence="12">Tuebingen</strain>
    </source>
</reference>
<keyword evidence="13" id="KW-1185">Reference proteome</keyword>
<reference evidence="14" key="1">
    <citation type="journal article" date="2002" name="Proc. Natl. Acad. Sci. U.S.A.">
        <title>Generation and initial analysis of more than 15,000 full-length human and mouse cDNA sequences.</title>
        <authorList>
            <consortium name="Mammalian Gene Collection Program Team"/>
            <person name="Strausberg R.L."/>
            <person name="Feingold E.A."/>
            <person name="Grouse L.H."/>
            <person name="Derge J.G."/>
            <person name="Klausner R.D."/>
            <person name="Collins F.S."/>
            <person name="Wagner L."/>
            <person name="Shenmen C.M."/>
            <person name="Schuler G.D."/>
            <person name="Altschul S.F."/>
            <person name="Zeeberg B."/>
            <person name="Buetow K.H."/>
            <person name="Schaefer C.F."/>
            <person name="Bhat N.K."/>
            <person name="Hopkins R.F."/>
            <person name="Jordan H."/>
            <person name="Moore T."/>
            <person name="Max S.I."/>
            <person name="Wang J."/>
            <person name="Hsieh F."/>
            <person name="Diatchenko L."/>
            <person name="Marusina K."/>
            <person name="Farmer A.A."/>
            <person name="Rubin G.M."/>
            <person name="Hong L."/>
            <person name="Stapleton M."/>
            <person name="Soares M.B."/>
            <person name="Bonaldo M.F."/>
            <person name="Casavant T.L."/>
            <person name="Scheetz T.E."/>
            <person name="Brownstein M.J."/>
            <person name="Usdin T.B."/>
            <person name="Toshiyuki S."/>
            <person name="Carninci P."/>
            <person name="Prange C."/>
            <person name="Raha S.S."/>
            <person name="Loquellano N.A."/>
            <person name="Peters G.J."/>
            <person name="Abramson R.D."/>
            <person name="Mullahy S.J."/>
            <person name="Bosak S.A."/>
            <person name="McEwan P.J."/>
            <person name="McKernan K.J."/>
            <person name="Malek J.A."/>
            <person name="Gunaratne P.H."/>
            <person name="Richards S."/>
            <person name="Worley K.C."/>
            <person name="Hale S."/>
            <person name="Garcia A.M."/>
            <person name="Gay L.J."/>
            <person name="Hulyk S.W."/>
            <person name="Villalon D.K."/>
            <person name="Muzny D.M."/>
            <person name="Sodergren E.J."/>
            <person name="Lu X."/>
            <person name="Gibbs R.A."/>
            <person name="Fahey J."/>
            <person name="Helton E."/>
            <person name="Ketteman M."/>
            <person name="Madan A."/>
            <person name="Rodrigues S."/>
            <person name="Sanchez A."/>
            <person name="Whiting M."/>
            <person name="Madan A."/>
            <person name="Young A.C."/>
            <person name="Shevchenko Y."/>
            <person name="Bouffard G.G."/>
            <person name="Blakesley R.W."/>
            <person name="Touchman J.W."/>
            <person name="Green E.D."/>
            <person name="Dickson M.C."/>
            <person name="Rodriguez A.C."/>
            <person name="Grimwood J."/>
            <person name="Schmutz J."/>
            <person name="Myers R.M."/>
            <person name="Butterfield Y.S."/>
            <person name="Krzywinski M.I."/>
            <person name="Skalska U."/>
            <person name="Smailus D.E."/>
            <person name="Schnerch A."/>
            <person name="Schein J.E."/>
            <person name="Jones S.J."/>
            <person name="Marra M.A."/>
        </authorList>
    </citation>
    <scope>NUCLEOTIDE SEQUENCE</scope>
    <source>
        <strain evidence="14">Singapore</strain>
    </source>
</reference>
<accession>A0A0R4ITR4</accession>
<dbReference type="AGR" id="ZFIN:ZDB-GENE-121116-1"/>
<keyword evidence="10 11" id="KW-0472">Membrane</keyword>
<dbReference type="OrthoDB" id="10252502at2759"/>
<keyword evidence="6 11" id="KW-0808">Transferase</keyword>
<evidence type="ECO:0000256" key="11">
    <source>
        <dbReference type="RuleBase" id="RU363112"/>
    </source>
</evidence>
<dbReference type="Proteomes" id="UP000000437">
    <property type="component" value="Chromosome 16"/>
</dbReference>
<comment type="similarity">
    <text evidence="3 11">Belongs to the PIGV family.</text>
</comment>
<feature type="transmembrane region" description="Helical" evidence="11">
    <location>
        <begin position="402"/>
        <end position="424"/>
    </location>
</feature>
<dbReference type="KEGG" id="dre:100148642"/>
<dbReference type="GO" id="GO:0000009">
    <property type="term" value="F:alpha-1,6-mannosyltransferase activity"/>
    <property type="evidence" value="ECO:0007669"/>
    <property type="project" value="InterPro"/>
</dbReference>
<dbReference type="GeneID" id="100148642"/>
<dbReference type="GO" id="GO:0004376">
    <property type="term" value="F:GPI mannosyltransferase activity"/>
    <property type="evidence" value="ECO:0007669"/>
    <property type="project" value="InterPro"/>
</dbReference>
<dbReference type="RefSeq" id="NP_001186989.1">
    <property type="nucleotide sequence ID" value="NM_001200060.1"/>
</dbReference>
<comment type="subcellular location">
    <subcellularLocation>
        <location evidence="1 11">Endoplasmic reticulum membrane</location>
        <topology evidence="1 11">Multi-pass membrane protein</topology>
    </subcellularLocation>
</comment>
<protein>
    <recommendedName>
        <fullName evidence="11">GPI mannosyltransferase 2</fullName>
        <ecNumber evidence="11">2.4.1.-</ecNumber>
    </recommendedName>
</protein>
<dbReference type="ZFIN" id="ZDB-GENE-121116-1">
    <property type="gene designation" value="pigv"/>
</dbReference>
<reference evidence="12 13" key="3">
    <citation type="journal article" date="2013" name="Nature">
        <title>The zebrafish reference genome sequence and its relationship to the human genome.</title>
        <authorList>
            <consortium name="Genome Reference Consortium Zebrafish"/>
            <person name="Howe K."/>
            <person name="Clark M.D."/>
            <person name="Torroja C.F."/>
            <person name="Torrance J."/>
            <person name="Berthelot C."/>
            <person name="Muffato M."/>
            <person name="Collins J.E."/>
            <person name="Humphray S."/>
            <person name="McLaren K."/>
            <person name="Matthews L."/>
            <person name="McLaren S."/>
            <person name="Sealy I."/>
            <person name="Caccamo M."/>
            <person name="Churcher C."/>
            <person name="Scott C."/>
            <person name="Barrett J.C."/>
            <person name="Koch R."/>
            <person name="Rauch G.J."/>
            <person name="White S."/>
            <person name="Chow W."/>
            <person name="Kilian B."/>
            <person name="Quintais L.T."/>
            <person name="Guerra-Assuncao J.A."/>
            <person name="Zhou Y."/>
            <person name="Gu Y."/>
            <person name="Yen J."/>
            <person name="Vogel J.H."/>
            <person name="Eyre T."/>
            <person name="Redmond S."/>
            <person name="Banerjee R."/>
            <person name="Chi J."/>
            <person name="Fu B."/>
            <person name="Langley E."/>
            <person name="Maguire S.F."/>
            <person name="Laird G.K."/>
            <person name="Lloyd D."/>
            <person name="Kenyon E."/>
            <person name="Donaldson S."/>
            <person name="Sehra H."/>
            <person name="Almeida-King J."/>
            <person name="Loveland J."/>
            <person name="Trevanion S."/>
            <person name="Jones M."/>
            <person name="Quail M."/>
            <person name="Willey D."/>
            <person name="Hunt A."/>
            <person name="Burton J."/>
            <person name="Sims S."/>
            <person name="McLay K."/>
            <person name="Plumb B."/>
            <person name="Davis J."/>
            <person name="Clee C."/>
            <person name="Oliver K."/>
            <person name="Clark R."/>
            <person name="Riddle C."/>
            <person name="Elliot D."/>
            <person name="Eliott D."/>
            <person name="Threadgold G."/>
            <person name="Harden G."/>
            <person name="Ware D."/>
            <person name="Begum S."/>
            <person name="Mortimore B."/>
            <person name="Mortimer B."/>
            <person name="Kerry G."/>
            <person name="Heath P."/>
            <person name="Phillimore B."/>
            <person name="Tracey A."/>
            <person name="Corby N."/>
            <person name="Dunn M."/>
            <person name="Johnson C."/>
            <person name="Wood J."/>
            <person name="Clark S."/>
            <person name="Pelan S."/>
            <person name="Griffiths G."/>
            <person name="Smith M."/>
            <person name="Glithero R."/>
            <person name="Howden P."/>
            <person name="Barker N."/>
            <person name="Lloyd C."/>
            <person name="Stevens C."/>
            <person name="Harley J."/>
            <person name="Holt K."/>
            <person name="Panagiotidis G."/>
            <person name="Lovell J."/>
            <person name="Beasley H."/>
            <person name="Henderson C."/>
            <person name="Gordon D."/>
            <person name="Auger K."/>
            <person name="Wright D."/>
            <person name="Collins J."/>
            <person name="Raisen C."/>
            <person name="Dyer L."/>
            <person name="Leung K."/>
            <person name="Robertson L."/>
            <person name="Ambridge K."/>
            <person name="Leongamornlert D."/>
            <person name="McGuire S."/>
            <person name="Gilderthorp R."/>
            <person name="Griffiths C."/>
            <person name="Manthravadi D."/>
            <person name="Nichol S."/>
            <person name="Barker G."/>
            <person name="Whitehead S."/>
            <person name="Kay M."/>
            <person name="Brown J."/>
            <person name="Murnane C."/>
            <person name="Gray E."/>
            <person name="Humphries M."/>
            <person name="Sycamore N."/>
            <person name="Barker D."/>
            <person name="Saunders D."/>
            <person name="Wallis J."/>
            <person name="Babbage A."/>
            <person name="Hammond S."/>
            <person name="Mashreghi-Mohammadi M."/>
            <person name="Barr L."/>
            <person name="Martin S."/>
            <person name="Wray P."/>
            <person name="Ellington A."/>
            <person name="Matthews N."/>
            <person name="Ellwood M."/>
            <person name="Woodmansey R."/>
            <person name="Clark G."/>
            <person name="Cooper J."/>
            <person name="Cooper J."/>
            <person name="Tromans A."/>
            <person name="Grafham D."/>
            <person name="Skuce C."/>
            <person name="Pandian R."/>
            <person name="Andrews R."/>
            <person name="Harrison E."/>
            <person name="Kimberley A."/>
            <person name="Garnett J."/>
            <person name="Fosker N."/>
            <person name="Hall R."/>
            <person name="Garner P."/>
            <person name="Kelly D."/>
            <person name="Bird C."/>
            <person name="Palmer S."/>
            <person name="Gehring I."/>
            <person name="Berger A."/>
            <person name="Dooley C.M."/>
            <person name="Ersan-Urun Z."/>
            <person name="Eser C."/>
            <person name="Geiger H."/>
            <person name="Geisler M."/>
            <person name="Karotki L."/>
            <person name="Kirn A."/>
            <person name="Konantz J."/>
            <person name="Konantz M."/>
            <person name="Oberlander M."/>
            <person name="Rudolph-Geiger S."/>
            <person name="Teucke M."/>
            <person name="Lanz C."/>
            <person name="Raddatz G."/>
            <person name="Osoegawa K."/>
            <person name="Zhu B."/>
            <person name="Rapp A."/>
            <person name="Widaa S."/>
            <person name="Langford C."/>
            <person name="Yang F."/>
            <person name="Schuster S.C."/>
            <person name="Carter N.P."/>
            <person name="Harrow J."/>
            <person name="Ning Z."/>
            <person name="Herrero J."/>
            <person name="Searle S.M."/>
            <person name="Enright A."/>
            <person name="Geisler R."/>
            <person name="Plasterk R.H."/>
            <person name="Lee C."/>
            <person name="Westerfield M."/>
            <person name="de Jong P.J."/>
            <person name="Zon L.I."/>
            <person name="Postlethwait J.H."/>
            <person name="Nusslein-Volhard C."/>
            <person name="Hubbard T.J."/>
            <person name="Roest Crollius H."/>
            <person name="Rogers J."/>
            <person name="Stemple D.L."/>
        </authorList>
    </citation>
    <scope>NUCLEOTIDE SEQUENCE [LARGE SCALE GENOMIC DNA]</scope>
    <source>
        <strain evidence="12">Tuebingen</strain>
    </source>
</reference>
<evidence type="ECO:0000256" key="9">
    <source>
        <dbReference type="ARBA" id="ARBA00022989"/>
    </source>
</evidence>
<evidence type="ECO:0000256" key="8">
    <source>
        <dbReference type="ARBA" id="ARBA00022824"/>
    </source>
</evidence>
<keyword evidence="5 11" id="KW-0328">Glycosyltransferase</keyword>
<dbReference type="Pfam" id="PF04188">
    <property type="entry name" value="Mannosyl_trans2"/>
    <property type="match status" value="1"/>
</dbReference>
<dbReference type="GO" id="GO:0031501">
    <property type="term" value="C:mannosyltransferase complex"/>
    <property type="evidence" value="ECO:0000318"/>
    <property type="project" value="GO_Central"/>
</dbReference>
<proteinExistence type="inferred from homology"/>
<feature type="transmembrane region" description="Helical" evidence="11">
    <location>
        <begin position="131"/>
        <end position="151"/>
    </location>
</feature>
<comment type="function">
    <text evidence="11">Mannosyltransferase involved in glycosylphosphatidylinositol-anchor biosynthesis.</text>
</comment>
<dbReference type="GO" id="GO:0005789">
    <property type="term" value="C:endoplasmic reticulum membrane"/>
    <property type="evidence" value="ECO:0000318"/>
    <property type="project" value="GO_Central"/>
</dbReference>
<organism evidence="12">
    <name type="scientific">Danio rerio</name>
    <name type="common">Zebrafish</name>
    <name type="synonym">Brachydanio rerio</name>
    <dbReference type="NCBI Taxonomy" id="7955"/>
    <lineage>
        <taxon>Eukaryota</taxon>
        <taxon>Metazoa</taxon>
        <taxon>Chordata</taxon>
        <taxon>Craniata</taxon>
        <taxon>Vertebrata</taxon>
        <taxon>Euteleostomi</taxon>
        <taxon>Actinopterygii</taxon>
        <taxon>Neopterygii</taxon>
        <taxon>Teleostei</taxon>
        <taxon>Ostariophysi</taxon>
        <taxon>Cypriniformes</taxon>
        <taxon>Danionidae</taxon>
        <taxon>Danioninae</taxon>
        <taxon>Danio</taxon>
    </lineage>
</organism>
<comment type="caution">
    <text evidence="11">Lacks conserved residue(s) required for the propagation of feature annotation.</text>
</comment>
<evidence type="ECO:0000256" key="10">
    <source>
        <dbReference type="ARBA" id="ARBA00023136"/>
    </source>
</evidence>
<evidence type="ECO:0000256" key="6">
    <source>
        <dbReference type="ARBA" id="ARBA00022679"/>
    </source>
</evidence>
<dbReference type="Bgee" id="ENSDARG00000101952">
    <property type="expression patterns" value="Expressed in mature ovarian follicle and 20 other cell types or tissues"/>
</dbReference>
<keyword evidence="7 11" id="KW-0812">Transmembrane</keyword>
<evidence type="ECO:0000256" key="4">
    <source>
        <dbReference type="ARBA" id="ARBA00022502"/>
    </source>
</evidence>
<dbReference type="UniPathway" id="UPA00196"/>
<name>A0A0R4ITR4_DANRE</name>
<keyword evidence="4 11" id="KW-0337">GPI-anchor biosynthesis</keyword>
<dbReference type="EMBL" id="BX649265">
    <property type="status" value="NOT_ANNOTATED_CDS"/>
    <property type="molecule type" value="Genomic_DNA"/>
</dbReference>
<gene>
    <name evidence="12 14 15" type="primary">pigv</name>
    <name evidence="14" type="synonym">zdhhc18a</name>
</gene>
<feature type="transmembrane region" description="Helical" evidence="11">
    <location>
        <begin position="352"/>
        <end position="373"/>
    </location>
</feature>
<dbReference type="Ensembl" id="ENSDART00000166302.2">
    <property type="protein sequence ID" value="ENSDARP00000140196.1"/>
    <property type="gene ID" value="ENSDARG00000101952.2"/>
</dbReference>
<feature type="transmembrane region" description="Helical" evidence="11">
    <location>
        <begin position="496"/>
        <end position="520"/>
    </location>
</feature>
<feature type="transmembrane region" description="Helical" evidence="11">
    <location>
        <begin position="204"/>
        <end position="232"/>
    </location>
</feature>
<dbReference type="GO" id="GO:0000030">
    <property type="term" value="F:mannosyltransferase activity"/>
    <property type="evidence" value="ECO:0000318"/>
    <property type="project" value="GO_Central"/>
</dbReference>
<feature type="transmembrane region" description="Helical" evidence="11">
    <location>
        <begin position="100"/>
        <end position="119"/>
    </location>
</feature>
<reference evidence="14" key="2">
    <citation type="journal article" date="2011" name="Brief. Bioinform.">
        <title>Phylogenetic-based propagation of functional annotations within the Gene Ontology consortium.</title>
        <authorList>
            <person name="Gaudet P."/>
            <person name="Livstone M.S."/>
            <person name="Lewis S.E."/>
            <person name="Thomas P.D."/>
        </authorList>
    </citation>
    <scope>NUCLEOTIDE SEQUENCE</scope>
    <source>
        <strain evidence="14">Singapore</strain>
    </source>
</reference>
<dbReference type="GeneTree" id="ENSGT00390000013174"/>
<dbReference type="InterPro" id="IPR007315">
    <property type="entry name" value="PIG-V/Gpi18"/>
</dbReference>
<reference evidence="14" key="5">
    <citation type="submission" date="2025-04" db="UniProtKB">
        <authorList>
            <consortium name="RefSeq"/>
        </authorList>
    </citation>
    <scope>IDENTIFICATION</scope>
    <source>
        <strain evidence="14">Singapore</strain>
    </source>
</reference>
<feature type="transmembrane region" description="Helical" evidence="11">
    <location>
        <begin position="263"/>
        <end position="284"/>
    </location>
</feature>
<keyword evidence="9 11" id="KW-1133">Transmembrane helix</keyword>
<dbReference type="PANTHER" id="PTHR12468:SF2">
    <property type="entry name" value="GPI MANNOSYLTRANSFERASE 2"/>
    <property type="match status" value="1"/>
</dbReference>
<dbReference type="eggNOG" id="KOG2647">
    <property type="taxonomic scope" value="Eukaryota"/>
</dbReference>
<dbReference type="AlphaFoldDB" id="A0A0R4ITR4"/>
<evidence type="ECO:0000256" key="3">
    <source>
        <dbReference type="ARBA" id="ARBA00008698"/>
    </source>
</evidence>
<dbReference type="OMA" id="GALFIWC"/>
<dbReference type="PaxDb" id="7955-ENSDARP00000112051"/>
<evidence type="ECO:0000313" key="13">
    <source>
        <dbReference type="Proteomes" id="UP000000437"/>
    </source>
</evidence>